<gene>
    <name evidence="1" type="ORF">I8J30_19015</name>
</gene>
<accession>A0ABS5CG64</accession>
<evidence type="ECO:0000313" key="2">
    <source>
        <dbReference type="Proteomes" id="UP000673394"/>
    </source>
</evidence>
<sequence length="303" mass="35208">MLAPVVIFVYARPDHTQRTIEALAMNSLAKNTEVYIYSDAAKNEKAIEKVNQVREYIDSLPERKLFKSLNIIKADSNNGLANSVILGVSKIIELHEKVIVVEDDLVSSSDFLEYMNEALDYYEHDNKIWSISGYTFNVKIPSDYKSEIYLSYRGCSWGWATWSNRWNKVDWEVNDYNQFKKDKKLRNNFNRGGRDMEGMLDAQMQGKIDSWAIRWCYTQSKLDMLSVYPVVSRIRNVGLDGTGTHSGISSKYDAILNDSIQKCRFDNPNLDYRIVKSFKDKFGTNFDYFVIGIKRLIKRMIRL</sequence>
<organism evidence="1 2">
    <name type="scientific">Paenibacillus lignilyticus</name>
    <dbReference type="NCBI Taxonomy" id="1172615"/>
    <lineage>
        <taxon>Bacteria</taxon>
        <taxon>Bacillati</taxon>
        <taxon>Bacillota</taxon>
        <taxon>Bacilli</taxon>
        <taxon>Bacillales</taxon>
        <taxon>Paenibacillaceae</taxon>
        <taxon>Paenibacillus</taxon>
    </lineage>
</organism>
<dbReference type="EMBL" id="JAGKSP010000008">
    <property type="protein sequence ID" value="MBP3964816.1"/>
    <property type="molecule type" value="Genomic_DNA"/>
</dbReference>
<dbReference type="RefSeq" id="WP_210660775.1">
    <property type="nucleotide sequence ID" value="NZ_JAGKSP010000008.1"/>
</dbReference>
<protein>
    <submittedName>
        <fullName evidence="1">Sugar transferase</fullName>
    </submittedName>
</protein>
<dbReference type="Gene3D" id="3.90.550.10">
    <property type="entry name" value="Spore Coat Polysaccharide Biosynthesis Protein SpsA, Chain A"/>
    <property type="match status" value="1"/>
</dbReference>
<dbReference type="Proteomes" id="UP000673394">
    <property type="component" value="Unassembled WGS sequence"/>
</dbReference>
<keyword evidence="2" id="KW-1185">Reference proteome</keyword>
<reference evidence="1 2" key="1">
    <citation type="submission" date="2021-04" db="EMBL/GenBank/DDBJ databases">
        <title>Paenibacillus sp. DLE-14 whole genome sequence.</title>
        <authorList>
            <person name="Ham Y.J."/>
        </authorList>
    </citation>
    <scope>NUCLEOTIDE SEQUENCE [LARGE SCALE GENOMIC DNA]</scope>
    <source>
        <strain evidence="1 2">DLE-14</strain>
    </source>
</reference>
<proteinExistence type="predicted"/>
<evidence type="ECO:0000313" key="1">
    <source>
        <dbReference type="EMBL" id="MBP3964816.1"/>
    </source>
</evidence>
<dbReference type="InterPro" id="IPR029044">
    <property type="entry name" value="Nucleotide-diphossugar_trans"/>
</dbReference>
<name>A0ABS5CG64_9BACL</name>
<comment type="caution">
    <text evidence="1">The sequence shown here is derived from an EMBL/GenBank/DDBJ whole genome shotgun (WGS) entry which is preliminary data.</text>
</comment>
<dbReference type="SUPFAM" id="SSF53448">
    <property type="entry name" value="Nucleotide-diphospho-sugar transferases"/>
    <property type="match status" value="1"/>
</dbReference>
<keyword evidence="1" id="KW-0808">Transferase</keyword>
<dbReference type="GO" id="GO:0016740">
    <property type="term" value="F:transferase activity"/>
    <property type="evidence" value="ECO:0007669"/>
    <property type="project" value="UniProtKB-KW"/>
</dbReference>